<feature type="chain" id="PRO_5046368502" evidence="3">
    <location>
        <begin position="19"/>
        <end position="369"/>
    </location>
</feature>
<dbReference type="EMBL" id="CP102382">
    <property type="protein sequence ID" value="UUV20424.1"/>
    <property type="molecule type" value="Genomic_DNA"/>
</dbReference>
<evidence type="ECO:0000259" key="4">
    <source>
        <dbReference type="Pfam" id="PF00144"/>
    </source>
</evidence>
<comment type="subcellular location">
    <subcellularLocation>
        <location evidence="1">Membrane</location>
    </subcellularLocation>
</comment>
<feature type="signal peptide" evidence="3">
    <location>
        <begin position="1"/>
        <end position="18"/>
    </location>
</feature>
<protein>
    <submittedName>
        <fullName evidence="5">Beta-lactamase family protein</fullName>
    </submittedName>
</protein>
<gene>
    <name evidence="5" type="ORF">NPX36_08590</name>
</gene>
<dbReference type="PANTHER" id="PTHR46825:SF11">
    <property type="entry name" value="PENICILLIN-BINDING PROTEIN 4"/>
    <property type="match status" value="1"/>
</dbReference>
<name>A0ABY5NPE6_9FLAO</name>
<keyword evidence="2" id="KW-0472">Membrane</keyword>
<dbReference type="Gene3D" id="3.40.710.10">
    <property type="entry name" value="DD-peptidase/beta-lactamase superfamily"/>
    <property type="match status" value="1"/>
</dbReference>
<evidence type="ECO:0000256" key="2">
    <source>
        <dbReference type="ARBA" id="ARBA00023136"/>
    </source>
</evidence>
<reference evidence="5 6" key="1">
    <citation type="submission" date="2022-08" db="EMBL/GenBank/DDBJ databases">
        <title>Myroides zhujiangensis sp. nov., a novel bacterium isolated from sediment in the Pearl River Estuary.</title>
        <authorList>
            <person name="Cui L."/>
        </authorList>
    </citation>
    <scope>NUCLEOTIDE SEQUENCE [LARGE SCALE GENOMIC DNA]</scope>
    <source>
        <strain evidence="5 6">SCSIO 72103</strain>
    </source>
</reference>
<feature type="domain" description="Beta-lactamase-related" evidence="4">
    <location>
        <begin position="27"/>
        <end position="343"/>
    </location>
</feature>
<dbReference type="Pfam" id="PF00144">
    <property type="entry name" value="Beta-lactamase"/>
    <property type="match status" value="1"/>
</dbReference>
<dbReference type="InterPro" id="IPR050491">
    <property type="entry name" value="AmpC-like"/>
</dbReference>
<keyword evidence="6" id="KW-1185">Reference proteome</keyword>
<evidence type="ECO:0000256" key="3">
    <source>
        <dbReference type="SAM" id="SignalP"/>
    </source>
</evidence>
<accession>A0ABY5NPE6</accession>
<dbReference type="PANTHER" id="PTHR46825">
    <property type="entry name" value="D-ALANYL-D-ALANINE-CARBOXYPEPTIDASE/ENDOPEPTIDASE AMPH"/>
    <property type="match status" value="1"/>
</dbReference>
<dbReference type="Proteomes" id="UP001317001">
    <property type="component" value="Chromosome"/>
</dbReference>
<proteinExistence type="predicted"/>
<dbReference type="SUPFAM" id="SSF56601">
    <property type="entry name" value="beta-lactamase/transpeptidase-like"/>
    <property type="match status" value="1"/>
</dbReference>
<dbReference type="InterPro" id="IPR001466">
    <property type="entry name" value="Beta-lactam-related"/>
</dbReference>
<dbReference type="RefSeq" id="WP_257498325.1">
    <property type="nucleotide sequence ID" value="NZ_CP102382.1"/>
</dbReference>
<dbReference type="InterPro" id="IPR012338">
    <property type="entry name" value="Beta-lactam/transpept-like"/>
</dbReference>
<evidence type="ECO:0000313" key="6">
    <source>
        <dbReference type="Proteomes" id="UP001317001"/>
    </source>
</evidence>
<evidence type="ECO:0000256" key="1">
    <source>
        <dbReference type="ARBA" id="ARBA00004370"/>
    </source>
</evidence>
<keyword evidence="3" id="KW-0732">Signal</keyword>
<organism evidence="5 6">
    <name type="scientific">Paenimyroides aestuarii</name>
    <dbReference type="NCBI Taxonomy" id="2968490"/>
    <lineage>
        <taxon>Bacteria</taxon>
        <taxon>Pseudomonadati</taxon>
        <taxon>Bacteroidota</taxon>
        <taxon>Flavobacteriia</taxon>
        <taxon>Flavobacteriales</taxon>
        <taxon>Flavobacteriaceae</taxon>
        <taxon>Paenimyroides</taxon>
    </lineage>
</organism>
<evidence type="ECO:0000313" key="5">
    <source>
        <dbReference type="EMBL" id="UUV20424.1"/>
    </source>
</evidence>
<sequence>MKKIITLCFTLTTTLMLAQNTQYSKIIDSLLQASIKENHMPAMAAAIIKGDSIFYGTAGTISNESTEKVTAKTLFHIGSNTKAFTSFLAFQQIEEEKLSLETPFFALFPELKTDKNSAYHSITLKDLLSHNAQVQPFTAGEEFLSLKISAKTAEAKRIEFAQQVLAKPTTEKGTYSNAGYVLAAMMIENTAKKSYENLLEDFMKQQNWEYSFGFPNKKNLNNAWGHWVENNKLIALPPTHSYKLEDFMLSAGDLSMNIVDYAKWLQMHLKGFHTETGILKSENFKKMHFGIDNYGYGWGNAVQGTQKLSFHDGSTGTFYTHAILIPENQLGITIFANAADEKHVEAVYKMQQQLIAYFKKIANSNQNKH</sequence>